<dbReference type="GO" id="GO:0032968">
    <property type="term" value="P:positive regulation of transcription elongation by RNA polymerase II"/>
    <property type="evidence" value="ECO:0007669"/>
    <property type="project" value="TreeGrafter"/>
</dbReference>
<feature type="non-terminal residue" evidence="2">
    <location>
        <position position="106"/>
    </location>
</feature>
<dbReference type="EMBL" id="LLXL01001225">
    <property type="protein sequence ID" value="PKK65627.1"/>
    <property type="molecule type" value="Genomic_DNA"/>
</dbReference>
<dbReference type="EMBL" id="LLXH01000251">
    <property type="protein sequence ID" value="PKC69939.1"/>
    <property type="molecule type" value="Genomic_DNA"/>
</dbReference>
<dbReference type="PANTHER" id="PTHR23146:SF0">
    <property type="entry name" value="RNA POLYMERASE-ASSOCIATED PROTEIN LEO1"/>
    <property type="match status" value="1"/>
</dbReference>
<dbReference type="EMBL" id="LLXJ01000010">
    <property type="protein sequence ID" value="PKC17613.1"/>
    <property type="molecule type" value="Genomic_DNA"/>
</dbReference>
<evidence type="ECO:0000313" key="6">
    <source>
        <dbReference type="Proteomes" id="UP000233469"/>
    </source>
</evidence>
<evidence type="ECO:0000313" key="3">
    <source>
        <dbReference type="EMBL" id="PKK65627.1"/>
    </source>
</evidence>
<dbReference type="Proteomes" id="UP000232688">
    <property type="component" value="Unassembled WGS sequence"/>
</dbReference>
<dbReference type="Proteomes" id="UP000232722">
    <property type="component" value="Unassembled WGS sequence"/>
</dbReference>
<reference evidence="4 6" key="3">
    <citation type="submission" date="2017-10" db="EMBL/GenBank/DDBJ databases">
        <title>Extensive intraspecific genome diversity in a model arbuscular mycorrhizal fungus.</title>
        <authorList>
            <person name="Chen E.C.H."/>
            <person name="Morin E."/>
            <person name="Baudet D."/>
            <person name="Noel J."/>
            <person name="Ndikumana S."/>
            <person name="Charron P."/>
            <person name="St-Onge C."/>
            <person name="Giorgi J."/>
            <person name="Grigoriev I.V."/>
            <person name="Roux C."/>
            <person name="Martin F.M."/>
            <person name="Corradi N."/>
        </authorList>
    </citation>
    <scope>NUCLEOTIDE SEQUENCE [LARGE SCALE GENOMIC DNA]</scope>
    <source>
        <strain evidence="2 4">A1</strain>
        <strain evidence="3 6">C2</strain>
    </source>
</reference>
<dbReference type="InterPro" id="IPR007149">
    <property type="entry name" value="Leo1"/>
</dbReference>
<evidence type="ECO:0000313" key="5">
    <source>
        <dbReference type="Proteomes" id="UP000232722"/>
    </source>
</evidence>
<organism evidence="2 4">
    <name type="scientific">Rhizophagus irregularis</name>
    <dbReference type="NCBI Taxonomy" id="588596"/>
    <lineage>
        <taxon>Eukaryota</taxon>
        <taxon>Fungi</taxon>
        <taxon>Fungi incertae sedis</taxon>
        <taxon>Mucoromycota</taxon>
        <taxon>Glomeromycotina</taxon>
        <taxon>Glomeromycetes</taxon>
        <taxon>Glomerales</taxon>
        <taxon>Glomeraceae</taxon>
        <taxon>Rhizophagus</taxon>
    </lineage>
</organism>
<proteinExistence type="predicted"/>
<accession>A0A2I1EAD1</accession>
<dbReference type="VEuPathDB" id="FungiDB:FUN_017825"/>
<dbReference type="GO" id="GO:0006368">
    <property type="term" value="P:transcription elongation by RNA polymerase II"/>
    <property type="evidence" value="ECO:0007669"/>
    <property type="project" value="InterPro"/>
</dbReference>
<reference evidence="5 6" key="1">
    <citation type="submission" date="2016-04" db="EMBL/GenBank/DDBJ databases">
        <title>Genome analyses suggest a sexual origin of heterokaryosis in a supposedly ancient asexual fungus.</title>
        <authorList>
            <person name="Ropars J."/>
            <person name="Sedzielewska K."/>
            <person name="Noel J."/>
            <person name="Charron P."/>
            <person name="Farinelli L."/>
            <person name="Marton T."/>
            <person name="Kruger M."/>
            <person name="Pelin A."/>
            <person name="Brachmann A."/>
            <person name="Corradi N."/>
        </authorList>
    </citation>
    <scope>NUCLEOTIDE SEQUENCE [LARGE SCALE GENOMIC DNA]</scope>
    <source>
        <strain evidence="1 5">A5</strain>
        <strain evidence="3 6">C2</strain>
    </source>
</reference>
<evidence type="ECO:0000313" key="4">
    <source>
        <dbReference type="Proteomes" id="UP000232688"/>
    </source>
</evidence>
<comment type="caution">
    <text evidence="2">The sequence shown here is derived from an EMBL/GenBank/DDBJ whole genome shotgun (WGS) entry which is preliminary data.</text>
</comment>
<dbReference type="AlphaFoldDB" id="A0A2I1EAD1"/>
<reference evidence="1 5" key="2">
    <citation type="submission" date="2017-09" db="EMBL/GenBank/DDBJ databases">
        <title>Extensive intraspecific genome diversity in a model arbuscular mycorrhizal fungus.</title>
        <authorList>
            <person name="Chen E.C."/>
            <person name="Morin E."/>
            <person name="Beaudet D."/>
            <person name="Noel J."/>
            <person name="Ndikumana S."/>
            <person name="Charron P."/>
            <person name="St-Onge C."/>
            <person name="Giorgi J."/>
            <person name="Grigoriev I.V."/>
            <person name="Roux C."/>
            <person name="Martin F.M."/>
            <person name="Corradi N."/>
        </authorList>
    </citation>
    <scope>NUCLEOTIDE SEQUENCE [LARGE SCALE GENOMIC DNA]</scope>
    <source>
        <strain evidence="1 5">A5</strain>
    </source>
</reference>
<dbReference type="Proteomes" id="UP000233469">
    <property type="component" value="Unassembled WGS sequence"/>
</dbReference>
<dbReference type="VEuPathDB" id="FungiDB:RhiirA1_414939"/>
<sequence>MIKWSDGSMSLLIGEEMFLINSHDISKQHTFLGIPNIHSNSIENHARLTHQITFRPDASSRTHKRLSAAIQARNVKQVKTKFVDINDPKLIELQLQVYFYIFINYL</sequence>
<dbReference type="GO" id="GO:0016593">
    <property type="term" value="C:Cdc73/Paf1 complex"/>
    <property type="evidence" value="ECO:0007669"/>
    <property type="project" value="InterPro"/>
</dbReference>
<evidence type="ECO:0000313" key="2">
    <source>
        <dbReference type="EMBL" id="PKC69939.1"/>
    </source>
</evidence>
<name>A0A2I1EAD1_9GLOM</name>
<dbReference type="OrthoDB" id="20844at2759"/>
<protein>
    <submittedName>
        <fullName evidence="2">Uncharacterized protein</fullName>
    </submittedName>
</protein>
<reference evidence="2 4" key="4">
    <citation type="submission" date="2017-10" db="EMBL/GenBank/DDBJ databases">
        <title>Genome analyses suggest a sexual origin of heterokaryosis in a supposedly ancient asexual fungus.</title>
        <authorList>
            <person name="Corradi N."/>
            <person name="Sedzielewska K."/>
            <person name="Noel J."/>
            <person name="Charron P."/>
            <person name="Farinelli L."/>
            <person name="Marton T."/>
            <person name="Kruger M."/>
            <person name="Pelin A."/>
            <person name="Brachmann A."/>
            <person name="Corradi N."/>
        </authorList>
    </citation>
    <scope>NUCLEOTIDE SEQUENCE [LARGE SCALE GENOMIC DNA]</scope>
    <source>
        <strain evidence="2 4">A1</strain>
    </source>
</reference>
<dbReference type="Pfam" id="PF04004">
    <property type="entry name" value="Leo1"/>
    <property type="match status" value="1"/>
</dbReference>
<dbReference type="GO" id="GO:1990269">
    <property type="term" value="F:RNA polymerase II C-terminal domain phosphoserine binding"/>
    <property type="evidence" value="ECO:0007669"/>
    <property type="project" value="TreeGrafter"/>
</dbReference>
<dbReference type="PANTHER" id="PTHR23146">
    <property type="entry name" value="LEO1 PROTEIN"/>
    <property type="match status" value="1"/>
</dbReference>
<dbReference type="VEuPathDB" id="FungiDB:RhiirFUN_019243"/>
<gene>
    <name evidence="2" type="ORF">RhiirA1_414939</name>
    <name evidence="1" type="ORF">RhiirA5_346114</name>
    <name evidence="3" type="ORF">RhiirC2_754766</name>
</gene>
<evidence type="ECO:0000313" key="1">
    <source>
        <dbReference type="EMBL" id="PKC17613.1"/>
    </source>
</evidence>